<dbReference type="CDD" id="cd02440">
    <property type="entry name" value="AdoMet_MTases"/>
    <property type="match status" value="1"/>
</dbReference>
<keyword evidence="3" id="KW-1185">Reference proteome</keyword>
<proteinExistence type="predicted"/>
<dbReference type="EMBL" id="JAUSQU010000001">
    <property type="protein sequence ID" value="MDP9849750.1"/>
    <property type="molecule type" value="Genomic_DNA"/>
</dbReference>
<gene>
    <name evidence="2" type="ORF">J2853_008961</name>
</gene>
<dbReference type="SUPFAM" id="SSF53335">
    <property type="entry name" value="S-adenosyl-L-methionine-dependent methyltransferases"/>
    <property type="match status" value="1"/>
</dbReference>
<reference evidence="2 3" key="1">
    <citation type="submission" date="2023-07" db="EMBL/GenBank/DDBJ databases">
        <title>Sequencing the genomes of 1000 actinobacteria strains.</title>
        <authorList>
            <person name="Klenk H.-P."/>
        </authorList>
    </citation>
    <scope>NUCLEOTIDE SEQUENCE [LARGE SCALE GENOMIC DNA]</scope>
    <source>
        <strain evidence="2 3">DSM 46740</strain>
    </source>
</reference>
<name>A0ABT9QSL7_9ACTN</name>
<dbReference type="Gene3D" id="3.40.50.150">
    <property type="entry name" value="Vaccinia Virus protein VP39"/>
    <property type="match status" value="1"/>
</dbReference>
<keyword evidence="2" id="KW-0830">Ubiquinone</keyword>
<dbReference type="InterPro" id="IPR013216">
    <property type="entry name" value="Methyltransf_11"/>
</dbReference>
<dbReference type="Proteomes" id="UP001225356">
    <property type="component" value="Unassembled WGS sequence"/>
</dbReference>
<sequence length="221" mass="23824">MPESRAASIASFWDAAASSFDEEADHGLRDPHVKAAWAERLRSWMPSSPADVLDLGCGTGSLSLLLAEQGHRPAGVDLSPLMVEQARRKLATAGFDVAVTVGDASDPPAEAGASFDVVLSRHLLWTLPDPEEALRRWAGLLRPGGRLVLVEGRWAINAEPDDDRSYDVGSASLPWVGGVRAESLLRALRPLTADARVEPLTDPSLWGRPIQDERYAVVAFV</sequence>
<dbReference type="RefSeq" id="WP_307567761.1">
    <property type="nucleotide sequence ID" value="NZ_JAUSQU010000001.1"/>
</dbReference>
<dbReference type="PANTHER" id="PTHR42912">
    <property type="entry name" value="METHYLTRANSFERASE"/>
    <property type="match status" value="1"/>
</dbReference>
<evidence type="ECO:0000259" key="1">
    <source>
        <dbReference type="Pfam" id="PF08241"/>
    </source>
</evidence>
<evidence type="ECO:0000313" key="3">
    <source>
        <dbReference type="Proteomes" id="UP001225356"/>
    </source>
</evidence>
<comment type="caution">
    <text evidence="2">The sequence shown here is derived from an EMBL/GenBank/DDBJ whole genome shotgun (WGS) entry which is preliminary data.</text>
</comment>
<dbReference type="Pfam" id="PF08241">
    <property type="entry name" value="Methyltransf_11"/>
    <property type="match status" value="1"/>
</dbReference>
<organism evidence="2 3">
    <name type="scientific">Streptosporangium lutulentum</name>
    <dbReference type="NCBI Taxonomy" id="1461250"/>
    <lineage>
        <taxon>Bacteria</taxon>
        <taxon>Bacillati</taxon>
        <taxon>Actinomycetota</taxon>
        <taxon>Actinomycetes</taxon>
        <taxon>Streptosporangiales</taxon>
        <taxon>Streptosporangiaceae</taxon>
        <taxon>Streptosporangium</taxon>
    </lineage>
</organism>
<feature type="domain" description="Methyltransferase type 11" evidence="1">
    <location>
        <begin position="53"/>
        <end position="149"/>
    </location>
</feature>
<dbReference type="InterPro" id="IPR050508">
    <property type="entry name" value="Methyltransf_Superfamily"/>
</dbReference>
<evidence type="ECO:0000313" key="2">
    <source>
        <dbReference type="EMBL" id="MDP9849750.1"/>
    </source>
</evidence>
<accession>A0ABT9QSL7</accession>
<protein>
    <submittedName>
        <fullName evidence="2">Ubiquinone/menaquinone biosynthesis C-methylase UbiE</fullName>
    </submittedName>
</protein>
<dbReference type="PANTHER" id="PTHR42912:SF80">
    <property type="entry name" value="METHYLTRANSFERASE DOMAIN-CONTAINING PROTEIN"/>
    <property type="match status" value="1"/>
</dbReference>
<dbReference type="InterPro" id="IPR029063">
    <property type="entry name" value="SAM-dependent_MTases_sf"/>
</dbReference>